<dbReference type="AlphaFoldDB" id="A0A1D2QSL1"/>
<proteinExistence type="predicted"/>
<reference evidence="3 4" key="1">
    <citation type="journal article" date="2016" name="Appl. Environ. Microbiol.">
        <title>Lack of Overt Genome Reduction in the Bryostatin-Producing Bryozoan Symbiont "Candidatus Endobugula sertula".</title>
        <authorList>
            <person name="Miller I.J."/>
            <person name="Vanee N."/>
            <person name="Fong S.S."/>
            <person name="Lim-Fong G.E."/>
            <person name="Kwan J.C."/>
        </authorList>
    </citation>
    <scope>NUCLEOTIDE SEQUENCE [LARGE SCALE GENOMIC DNA]</scope>
    <source>
        <strain evidence="3">AB1-4</strain>
    </source>
</reference>
<dbReference type="GO" id="GO:0090313">
    <property type="term" value="P:regulation of protein targeting to membrane"/>
    <property type="evidence" value="ECO:0007669"/>
    <property type="project" value="TreeGrafter"/>
</dbReference>
<dbReference type="EMBL" id="MDLC01000007">
    <property type="protein sequence ID" value="ODS24559.1"/>
    <property type="molecule type" value="Genomic_DNA"/>
</dbReference>
<comment type="caution">
    <text evidence="3">The sequence shown here is derived from an EMBL/GenBank/DDBJ whole genome shotgun (WGS) entry which is preliminary data.</text>
</comment>
<evidence type="ECO:0000256" key="1">
    <source>
        <dbReference type="SAM" id="Coils"/>
    </source>
</evidence>
<accession>A0A1D2QSL1</accession>
<dbReference type="Proteomes" id="UP000242502">
    <property type="component" value="Unassembled WGS sequence"/>
</dbReference>
<dbReference type="PANTHER" id="PTHR30441">
    <property type="entry name" value="DUF748 DOMAIN-CONTAINING PROTEIN"/>
    <property type="match status" value="1"/>
</dbReference>
<evidence type="ECO:0000259" key="2">
    <source>
        <dbReference type="Pfam" id="PF05170"/>
    </source>
</evidence>
<feature type="coiled-coil region" evidence="1">
    <location>
        <begin position="696"/>
        <end position="727"/>
    </location>
</feature>
<dbReference type="InterPro" id="IPR052894">
    <property type="entry name" value="AsmA-related"/>
</dbReference>
<dbReference type="STRING" id="62101.AB835_02965"/>
<evidence type="ECO:0000313" key="3">
    <source>
        <dbReference type="EMBL" id="ODS24559.1"/>
    </source>
</evidence>
<dbReference type="InterPro" id="IPR007844">
    <property type="entry name" value="AsmA"/>
</dbReference>
<dbReference type="GO" id="GO:0005886">
    <property type="term" value="C:plasma membrane"/>
    <property type="evidence" value="ECO:0007669"/>
    <property type="project" value="TreeGrafter"/>
</dbReference>
<protein>
    <recommendedName>
        <fullName evidence="2">AsmA domain-containing protein</fullName>
    </recommendedName>
</protein>
<organism evidence="3 4">
    <name type="scientific">Candidatus Endobugula sertula</name>
    <name type="common">Bugula neritina bacterial symbiont</name>
    <dbReference type="NCBI Taxonomy" id="62101"/>
    <lineage>
        <taxon>Bacteria</taxon>
        <taxon>Pseudomonadati</taxon>
        <taxon>Pseudomonadota</taxon>
        <taxon>Gammaproteobacteria</taxon>
        <taxon>Cellvibrionales</taxon>
        <taxon>Cellvibrionaceae</taxon>
        <taxon>Candidatus Endobugula</taxon>
    </lineage>
</organism>
<dbReference type="Pfam" id="PF05170">
    <property type="entry name" value="AsmA"/>
    <property type="match status" value="1"/>
</dbReference>
<dbReference type="PANTHER" id="PTHR30441:SF4">
    <property type="entry name" value="PROTEIN ASMA"/>
    <property type="match status" value="1"/>
</dbReference>
<gene>
    <name evidence="3" type="ORF">AB835_02965</name>
</gene>
<evidence type="ECO:0000313" key="4">
    <source>
        <dbReference type="Proteomes" id="UP000242502"/>
    </source>
</evidence>
<keyword evidence="1" id="KW-0175">Coiled coil</keyword>
<feature type="domain" description="AsmA" evidence="2">
    <location>
        <begin position="2"/>
        <end position="620"/>
    </location>
</feature>
<name>A0A1D2QSL1_9GAMM</name>
<sequence length="755" mass="82329">MKILKISLSILITLLLLLIVAIIALPQFIDPNDYKEQISRVVKDKTGLTLQIQGDLSLSVFPWLGLQTQKLSLAQPQDIASTGNFVEVDQANIKVKLKPLLKRELQVDTVLLKTPHIHIIVNKSGKSSIDSVITTAQGQQPTSTTNPTSNNAKTIAALTIAGINITDGNIIYEDQQTQTSYQLSNFNIISGNLLNDPSAPLHLSGKVTHNQAPLVDFNLDTQIHLNIDTLKAKAKKLALQVKHPLSTMNANIDSIYIDQQTQTIDAKNLQIETRFDGRIPARLTIPDISADLDKMLVTIPQLLVNSLGVNLSGDTTINLGNKMSMVRGHIQSNTFNPKEILNQLEIDYTPTKATALENLSIASSFNATPHGVSLQNTQIKFDQSLLESSISIINLENPHYQFDIALDKMIVDDYLPLTEETATTEENTKPTSVAETLAAPIALLKDIKANGVLRIKSLIANNIKLENSNLTIASDNKKVVLIPTTELYQGKLNGNITLKKTQNPELSIVTQLKGVQLEPLLIDTEVTDKFSGIGNVSTHLKVLENNGKPSTKGTINVVARDGAIKGLDLKKILDNGQKLIDQARGKAVTESSTSTDDKTQFAAMTATLLVNNDITTNNDLLITAPAARITGEGTINTAQQVLDYKTNIHVVNTNSGQGGKSLADLQGLTIPVDISGSFSDPKIKPDYSTIVKNITDLLLKEKKEKLKAELKAKEEELKDKATAKAAEKLGLDAEKEEVKQSLKDKLKKKLLDNLF</sequence>